<keyword evidence="3" id="KW-1185">Reference proteome</keyword>
<comment type="caution">
    <text evidence="2">The sequence shown here is derived from an EMBL/GenBank/DDBJ whole genome shotgun (WGS) entry which is preliminary data.</text>
</comment>
<feature type="compositionally biased region" description="Basic and acidic residues" evidence="1">
    <location>
        <begin position="23"/>
        <end position="55"/>
    </location>
</feature>
<reference evidence="3" key="1">
    <citation type="journal article" date="2013" name="New Phytol.">
        <title>Comparative genomic and transcriptomic analyses reveal the hemibiotrophic stage shift of Colletotrichum fungi.</title>
        <authorList>
            <person name="Gan P."/>
            <person name="Ikeda K."/>
            <person name="Irieda H."/>
            <person name="Narusaka M."/>
            <person name="O'Connell R.J."/>
            <person name="Narusaka Y."/>
            <person name="Takano Y."/>
            <person name="Kubo Y."/>
            <person name="Shirasu K."/>
        </authorList>
    </citation>
    <scope>NUCLEOTIDE SEQUENCE [LARGE SCALE GENOMIC DNA]</scope>
    <source>
        <strain evidence="3">104-T / ATCC 96160 / CBS 514.97 / LARS 414 / MAFF 240422</strain>
    </source>
</reference>
<feature type="region of interest" description="Disordered" evidence="1">
    <location>
        <begin position="15"/>
        <end position="55"/>
    </location>
</feature>
<evidence type="ECO:0000313" key="2">
    <source>
        <dbReference type="EMBL" id="TDZ26779.1"/>
    </source>
</evidence>
<dbReference type="AlphaFoldDB" id="A0A484G8J3"/>
<proteinExistence type="predicted"/>
<evidence type="ECO:0000256" key="1">
    <source>
        <dbReference type="SAM" id="MobiDB-lite"/>
    </source>
</evidence>
<gene>
    <name evidence="2" type="ORF">Cob_v001185</name>
</gene>
<sequence>MATIKFTLCTYTRESVESSGRLPLDERTSTSKEEGRRNKLTSLRKDQTHPHSPTHERLCHLQYSKVVVWKVYSKKGRIPVILTSSWMVVLRSRVSCTRTISTGFPVENALDDGKKKV</sequence>
<reference evidence="3" key="2">
    <citation type="journal article" date="2019" name="Mol. Plant Microbe Interact.">
        <title>Genome sequence resources for four phytopathogenic fungi from the Colletotrichum orbiculare species complex.</title>
        <authorList>
            <person name="Gan P."/>
            <person name="Tsushima A."/>
            <person name="Narusaka M."/>
            <person name="Narusaka Y."/>
            <person name="Takano Y."/>
            <person name="Kubo Y."/>
            <person name="Shirasu K."/>
        </authorList>
    </citation>
    <scope>GENOME REANNOTATION</scope>
    <source>
        <strain evidence="3">104-T / ATCC 96160 / CBS 514.97 / LARS 414 / MAFF 240422</strain>
    </source>
</reference>
<protein>
    <submittedName>
        <fullName evidence="2">Uncharacterized protein</fullName>
    </submittedName>
</protein>
<organism evidence="2 3">
    <name type="scientific">Colletotrichum orbiculare (strain 104-T / ATCC 96160 / CBS 514.97 / LARS 414 / MAFF 240422)</name>
    <name type="common">Cucumber anthracnose fungus</name>
    <name type="synonym">Colletotrichum lagenarium</name>
    <dbReference type="NCBI Taxonomy" id="1213857"/>
    <lineage>
        <taxon>Eukaryota</taxon>
        <taxon>Fungi</taxon>
        <taxon>Dikarya</taxon>
        <taxon>Ascomycota</taxon>
        <taxon>Pezizomycotina</taxon>
        <taxon>Sordariomycetes</taxon>
        <taxon>Hypocreomycetidae</taxon>
        <taxon>Glomerellales</taxon>
        <taxon>Glomerellaceae</taxon>
        <taxon>Colletotrichum</taxon>
        <taxon>Colletotrichum orbiculare species complex</taxon>
    </lineage>
</organism>
<dbReference type="Proteomes" id="UP000014480">
    <property type="component" value="Unassembled WGS sequence"/>
</dbReference>
<accession>A0A484G8J3</accession>
<evidence type="ECO:0000313" key="3">
    <source>
        <dbReference type="Proteomes" id="UP000014480"/>
    </source>
</evidence>
<dbReference type="EMBL" id="AMCV02000001">
    <property type="protein sequence ID" value="TDZ26779.1"/>
    <property type="molecule type" value="Genomic_DNA"/>
</dbReference>
<name>A0A484G8J3_COLOR</name>